<proteinExistence type="predicted"/>
<dbReference type="Proteomes" id="UP000003120">
    <property type="component" value="Unassembled WGS sequence"/>
</dbReference>
<reference evidence="1 2" key="1">
    <citation type="submission" date="2012-07" db="EMBL/GenBank/DDBJ databases">
        <authorList>
            <person name="Durkin A.S."/>
            <person name="McCorrison J."/>
            <person name="Torralba M."/>
            <person name="Gillis M."/>
            <person name="Methe B."/>
            <person name="Sutton G."/>
            <person name="Nelson K.E."/>
        </authorList>
    </citation>
    <scope>NUCLEOTIDE SEQUENCE [LARGE SCALE GENOMIC DNA]</scope>
    <source>
        <strain evidence="1 2">Fnf 1007</strain>
    </source>
</reference>
<dbReference type="AlphaFoldDB" id="A0AAN4ASM4"/>
<organism evidence="1 2">
    <name type="scientific">Fusobacterium necrophorum subsp. funduliforme Fnf 1007</name>
    <dbReference type="NCBI Taxonomy" id="1161424"/>
    <lineage>
        <taxon>Bacteria</taxon>
        <taxon>Fusobacteriati</taxon>
        <taxon>Fusobacteriota</taxon>
        <taxon>Fusobacteriia</taxon>
        <taxon>Fusobacteriales</taxon>
        <taxon>Fusobacteriaceae</taxon>
        <taxon>Fusobacterium</taxon>
    </lineage>
</organism>
<evidence type="ECO:0000313" key="2">
    <source>
        <dbReference type="Proteomes" id="UP000003120"/>
    </source>
</evidence>
<accession>A0AAN4ASM4</accession>
<gene>
    <name evidence="1" type="ORF">HMPREF1127_0985</name>
</gene>
<sequence length="41" mass="5234">MEYDIEKLEFELDRRNSSNFIFELYNRNTFNEEQFYQFISI</sequence>
<comment type="caution">
    <text evidence="1">The sequence shown here is derived from an EMBL/GenBank/DDBJ whole genome shotgun (WGS) entry which is preliminary data.</text>
</comment>
<protein>
    <submittedName>
        <fullName evidence="1">Uncharacterized protein</fullName>
    </submittedName>
</protein>
<evidence type="ECO:0000313" key="1">
    <source>
        <dbReference type="EMBL" id="EJU16232.1"/>
    </source>
</evidence>
<dbReference type="EMBL" id="ALKK01000062">
    <property type="protein sequence ID" value="EJU16232.1"/>
    <property type="molecule type" value="Genomic_DNA"/>
</dbReference>
<name>A0AAN4ASM4_9FUSO</name>